<dbReference type="Proteomes" id="UP001652623">
    <property type="component" value="Chromosome 2"/>
</dbReference>
<gene>
    <name evidence="13" type="primary">LOC132800542</name>
</gene>
<keyword evidence="2" id="KW-0677">Repeat</keyword>
<evidence type="ECO:0000256" key="1">
    <source>
        <dbReference type="ARBA" id="ARBA00022614"/>
    </source>
</evidence>
<feature type="domain" description="Disease resistance protein At4g27190-like leucine-rich repeats" evidence="8">
    <location>
        <begin position="906"/>
        <end position="1037"/>
    </location>
</feature>
<dbReference type="Gene3D" id="3.80.10.10">
    <property type="entry name" value="Ribonuclease Inhibitor"/>
    <property type="match status" value="5"/>
</dbReference>
<feature type="domain" description="Disease resistance R13L4/SHOC-2-like LRR" evidence="10">
    <location>
        <begin position="1099"/>
        <end position="1243"/>
    </location>
</feature>
<dbReference type="Gene3D" id="3.40.50.300">
    <property type="entry name" value="P-loop containing nucleotide triphosphate hydrolases"/>
    <property type="match status" value="1"/>
</dbReference>
<dbReference type="Gene3D" id="1.10.8.430">
    <property type="entry name" value="Helical domain of apoptotic protease-activating factors"/>
    <property type="match status" value="1"/>
</dbReference>
<proteinExistence type="predicted"/>
<dbReference type="PROSITE" id="PS51450">
    <property type="entry name" value="LRR"/>
    <property type="match status" value="1"/>
</dbReference>
<dbReference type="PANTHER" id="PTHR36766">
    <property type="entry name" value="PLANT BROAD-SPECTRUM MILDEW RESISTANCE PROTEIN RPW8"/>
    <property type="match status" value="1"/>
</dbReference>
<dbReference type="InterPro" id="IPR056789">
    <property type="entry name" value="LRR_R13L1-DRL21"/>
</dbReference>
<organism evidence="12 13">
    <name type="scientific">Ziziphus jujuba</name>
    <name type="common">Chinese jujube</name>
    <name type="synonym">Ziziphus sativa</name>
    <dbReference type="NCBI Taxonomy" id="326968"/>
    <lineage>
        <taxon>Eukaryota</taxon>
        <taxon>Viridiplantae</taxon>
        <taxon>Streptophyta</taxon>
        <taxon>Embryophyta</taxon>
        <taxon>Tracheophyta</taxon>
        <taxon>Spermatophyta</taxon>
        <taxon>Magnoliopsida</taxon>
        <taxon>eudicotyledons</taxon>
        <taxon>Gunneridae</taxon>
        <taxon>Pentapetalae</taxon>
        <taxon>rosids</taxon>
        <taxon>fabids</taxon>
        <taxon>Rosales</taxon>
        <taxon>Rhamnaceae</taxon>
        <taxon>Paliureae</taxon>
        <taxon>Ziziphus</taxon>
    </lineage>
</organism>
<dbReference type="SUPFAM" id="SSF52540">
    <property type="entry name" value="P-loop containing nucleoside triphosphate hydrolases"/>
    <property type="match status" value="1"/>
</dbReference>
<keyword evidence="1" id="KW-0433">Leucine-rich repeat</keyword>
<dbReference type="InterPro" id="IPR032675">
    <property type="entry name" value="LRR_dom_sf"/>
</dbReference>
<evidence type="ECO:0000259" key="8">
    <source>
        <dbReference type="Pfam" id="PF23247"/>
    </source>
</evidence>
<evidence type="ECO:0000259" key="9">
    <source>
        <dbReference type="Pfam" id="PF23559"/>
    </source>
</evidence>
<reference evidence="13" key="2">
    <citation type="submission" date="2025-08" db="UniProtKB">
        <authorList>
            <consortium name="RefSeq"/>
        </authorList>
    </citation>
    <scope>IDENTIFICATION</scope>
    <source>
        <tissue evidence="13">Seedling</tissue>
    </source>
</reference>
<evidence type="ECO:0000259" key="6">
    <source>
        <dbReference type="Pfam" id="PF00931"/>
    </source>
</evidence>
<dbReference type="SMART" id="SM00367">
    <property type="entry name" value="LRR_CC"/>
    <property type="match status" value="4"/>
</dbReference>
<dbReference type="Pfam" id="PF13855">
    <property type="entry name" value="LRR_8"/>
    <property type="match status" value="1"/>
</dbReference>
<evidence type="ECO:0000256" key="3">
    <source>
        <dbReference type="ARBA" id="ARBA00022741"/>
    </source>
</evidence>
<dbReference type="PANTHER" id="PTHR36766:SF38">
    <property type="entry name" value="DISEASE RESISTANCE PROTEIN RGA3"/>
    <property type="match status" value="1"/>
</dbReference>
<evidence type="ECO:0000256" key="4">
    <source>
        <dbReference type="ARBA" id="ARBA00022821"/>
    </source>
</evidence>
<dbReference type="CDD" id="cd14798">
    <property type="entry name" value="RX-CC_like"/>
    <property type="match status" value="1"/>
</dbReference>
<keyword evidence="5" id="KW-0067">ATP-binding</keyword>
<dbReference type="InterPro" id="IPR042197">
    <property type="entry name" value="Apaf_helical"/>
</dbReference>
<sequence length="1287" mass="145986">MADSILFGIAQKIIENIASAAVQEIGSIWGVTKELSGLEKTISTIRDVLLDAEEKKNHNRQVSNWLKELEDVVYEADDFMDDVSTEALRRQLMSGTNVGKKVSTFFSSSNQLLFRRTRAHKIKDINDRLAAISKNRTNLHLEERHEESRVVLRARDQTHSYIPKKEVVGRESDRKAILDLLLDPKVEENVSVLPIVGLGGLGKTTLAQLIFHDEEVGKNFELKMWVCVSEDFQLKSLVEKIIKSATDKSPGDLEMDQLRKQLQEEINGRRYFLVLDDVWNDDQQLWRDLKNLLSNGAKGSRIMITTRSKVVAEITRTEPYMLGILNKDNSWSLFKNVAFKLGQEPNNSNTAKTAMEIVDKCGGIPLAIRTIGSMLYSIPETEWSSYLEMEFSRIPQNENDILPTLKLSYDNLPSHLKHCFAYCSIFPKDCEIKVDMLIKLWMAQGFIKPSIPVQSLEKVGYEYFKDLLWRSFFQEVTENDFGDIISCKMHDLMHDLAVQVAGTECATLHSVGENIDGRTRHVSIDFVFDPSGRFPTIFPSKNRIRTILYPQLSWDLEMSVSWDVVLRLKVLRTLDLHQHRLKKVPNSIGKLKHLRYLDLSGNRDIKTLPNSITKLQNLQTLKLSDCSGLVEFPTDFKKLLNLRHLENDGCWGLTHMPRGLGQLSNLVTLKEFVVNEKGVGPTNKRHNQGQVCVGGLNELMELNDLRGELHITNLKHGKDASEEYKDAKLKEKQHLHALALKWLNLSNDNDDNVEATSEAEDYEITLESLQPHPNLKKLYIIGYSAGIRLASWFSSLAALDRLVLYSCKKIKNVSPLSQLPCLKSLRLGWLSSLEYISNSNVMSVPLLSTLQRLEFDDLPNLKGWWKDVSEEEEEDIPPFECLSQLTISHCPQLTSNMPLYPCLEGKLELTDNYMLKTFQRTQQVLTCSLTSLKKLRIRHCPNLKTLLPAFQHLTSLQELEITSCHEVDIYGDGGDGNMWQALQSLHDLEFNGLPQLETLPDGLQQLTSLEMLTLAECKGLVHIPESIGNHKSLRELNIKGSNKLASPPEGMRQLTSLQELCIGGLPELETLPDGLQQLSSLQKLILYACESLVGIPEWIGNLKSLRRLRITGSNKLTSLPEGMRQLTSLQSLDIGYFPPLETLPDGLQQLTSLQELSWESCKSLVGIPEWIGNLKSLRELYISGCNKLTSLPEGMRQLTYLEELSIRDCDPILKQRCERETGEDCHKVSHIPWLYINGERINLPQEPSTSSSAFGLVFSEMVHITPICYNGKINYHSLVITYINNHG</sequence>
<feature type="domain" description="NB-ARC" evidence="6">
    <location>
        <begin position="177"/>
        <end position="340"/>
    </location>
</feature>
<dbReference type="Pfam" id="PF23598">
    <property type="entry name" value="LRR_14"/>
    <property type="match status" value="1"/>
</dbReference>
<dbReference type="InterPro" id="IPR001611">
    <property type="entry name" value="Leu-rich_rpt"/>
</dbReference>
<dbReference type="SUPFAM" id="SSF52058">
    <property type="entry name" value="L domain-like"/>
    <property type="match status" value="2"/>
</dbReference>
<dbReference type="InterPro" id="IPR002182">
    <property type="entry name" value="NB-ARC"/>
</dbReference>
<feature type="domain" description="Disease resistance protein winged helix" evidence="9">
    <location>
        <begin position="425"/>
        <end position="497"/>
    </location>
</feature>
<keyword evidence="3" id="KW-0547">Nucleotide-binding</keyword>
<evidence type="ECO:0000313" key="12">
    <source>
        <dbReference type="Proteomes" id="UP001652623"/>
    </source>
</evidence>
<dbReference type="InterPro" id="IPR055414">
    <property type="entry name" value="LRR_R13L4/SHOC2-like"/>
</dbReference>
<evidence type="ECO:0000313" key="13">
    <source>
        <dbReference type="RefSeq" id="XP_060670463.1"/>
    </source>
</evidence>
<evidence type="ECO:0000259" key="7">
    <source>
        <dbReference type="Pfam" id="PF18052"/>
    </source>
</evidence>
<keyword evidence="12" id="KW-1185">Reference proteome</keyword>
<dbReference type="InterPro" id="IPR057135">
    <property type="entry name" value="At4g27190-like_LRR"/>
</dbReference>
<dbReference type="InterPro" id="IPR041118">
    <property type="entry name" value="Rx_N"/>
</dbReference>
<dbReference type="Gene3D" id="1.10.10.10">
    <property type="entry name" value="Winged helix-like DNA-binding domain superfamily/Winged helix DNA-binding domain"/>
    <property type="match status" value="1"/>
</dbReference>
<dbReference type="RefSeq" id="XP_060670463.1">
    <property type="nucleotide sequence ID" value="XM_060814480.1"/>
</dbReference>
<dbReference type="InterPro" id="IPR006553">
    <property type="entry name" value="Leu-rich_rpt_Cys-con_subtyp"/>
</dbReference>
<keyword evidence="4" id="KW-0611">Plant defense</keyword>
<accession>A0ABM4A147</accession>
<evidence type="ECO:0000259" key="10">
    <source>
        <dbReference type="Pfam" id="PF23598"/>
    </source>
</evidence>
<feature type="domain" description="Disease resistance N-terminal" evidence="7">
    <location>
        <begin position="11"/>
        <end position="100"/>
    </location>
</feature>
<dbReference type="GeneID" id="132800542"/>
<dbReference type="Pfam" id="PF25019">
    <property type="entry name" value="LRR_R13L1-DRL21"/>
    <property type="match status" value="1"/>
</dbReference>
<dbReference type="Pfam" id="PF23559">
    <property type="entry name" value="WHD_DRP"/>
    <property type="match status" value="1"/>
</dbReference>
<dbReference type="InterPro" id="IPR003591">
    <property type="entry name" value="Leu-rich_rpt_typical-subtyp"/>
</dbReference>
<evidence type="ECO:0000256" key="2">
    <source>
        <dbReference type="ARBA" id="ARBA00022737"/>
    </source>
</evidence>
<evidence type="ECO:0000259" key="11">
    <source>
        <dbReference type="Pfam" id="PF25019"/>
    </source>
</evidence>
<dbReference type="InterPro" id="IPR036388">
    <property type="entry name" value="WH-like_DNA-bd_sf"/>
</dbReference>
<protein>
    <submittedName>
        <fullName evidence="13">Disease resistance protein RGA4</fullName>
    </submittedName>
</protein>
<dbReference type="InterPro" id="IPR027417">
    <property type="entry name" value="P-loop_NTPase"/>
</dbReference>
<dbReference type="Pfam" id="PF18052">
    <property type="entry name" value="Rx_N"/>
    <property type="match status" value="1"/>
</dbReference>
<dbReference type="Pfam" id="PF00931">
    <property type="entry name" value="NB-ARC"/>
    <property type="match status" value="1"/>
</dbReference>
<dbReference type="SMART" id="SM00369">
    <property type="entry name" value="LRR_TYP"/>
    <property type="match status" value="5"/>
</dbReference>
<evidence type="ECO:0000256" key="5">
    <source>
        <dbReference type="ARBA" id="ARBA00022840"/>
    </source>
</evidence>
<dbReference type="Pfam" id="PF23247">
    <property type="entry name" value="LRR_RPS2"/>
    <property type="match status" value="1"/>
</dbReference>
<reference evidence="12" key="1">
    <citation type="submission" date="2025-05" db="UniProtKB">
        <authorList>
            <consortium name="RefSeq"/>
        </authorList>
    </citation>
    <scope>NUCLEOTIDE SEQUENCE [LARGE SCALE GENOMIC DNA]</scope>
</reference>
<dbReference type="Gene3D" id="1.20.5.4130">
    <property type="match status" value="1"/>
</dbReference>
<dbReference type="InterPro" id="IPR058922">
    <property type="entry name" value="WHD_DRP"/>
</dbReference>
<dbReference type="InterPro" id="IPR038005">
    <property type="entry name" value="RX-like_CC"/>
</dbReference>
<feature type="domain" description="R13L1/DRL21-like LRR repeat region" evidence="11">
    <location>
        <begin position="696"/>
        <end position="828"/>
    </location>
</feature>
<name>A0ABM4A147_ZIZJJ</name>
<dbReference type="PRINTS" id="PR00364">
    <property type="entry name" value="DISEASERSIST"/>
</dbReference>